<name>A0A6A6DB91_9PEZI</name>
<accession>A0A6A6DB91</accession>
<keyword evidence="3" id="KW-1185">Reference proteome</keyword>
<dbReference type="EMBL" id="ML994711">
    <property type="protein sequence ID" value="KAF2176303.1"/>
    <property type="molecule type" value="Genomic_DNA"/>
</dbReference>
<proteinExistence type="predicted"/>
<organism evidence="2 3">
    <name type="scientific">Zopfia rhizophila CBS 207.26</name>
    <dbReference type="NCBI Taxonomy" id="1314779"/>
    <lineage>
        <taxon>Eukaryota</taxon>
        <taxon>Fungi</taxon>
        <taxon>Dikarya</taxon>
        <taxon>Ascomycota</taxon>
        <taxon>Pezizomycotina</taxon>
        <taxon>Dothideomycetes</taxon>
        <taxon>Dothideomycetes incertae sedis</taxon>
        <taxon>Zopfiaceae</taxon>
        <taxon>Zopfia</taxon>
    </lineage>
</organism>
<sequence>MKIVGILGLDASARPPYDGFGWVSADVTATTNVDPKIAVQSYVAVFWRVKEGIQALNLSEPSVQALLDQQSTEARYAGLENSSEWDPERLALPYVRAISRLRDELRRTVSSVSLFRPRRNRRYLYSATTSAIMISLALACSLMISLTS</sequence>
<evidence type="ECO:0000313" key="2">
    <source>
        <dbReference type="EMBL" id="KAF2176303.1"/>
    </source>
</evidence>
<dbReference type="OrthoDB" id="438179at2759"/>
<dbReference type="AlphaFoldDB" id="A0A6A6DB91"/>
<keyword evidence="1" id="KW-1133">Transmembrane helix</keyword>
<feature type="transmembrane region" description="Helical" evidence="1">
    <location>
        <begin position="123"/>
        <end position="146"/>
    </location>
</feature>
<evidence type="ECO:0000256" key="1">
    <source>
        <dbReference type="SAM" id="Phobius"/>
    </source>
</evidence>
<gene>
    <name evidence="2" type="ORF">K469DRAFT_682636</name>
</gene>
<reference evidence="2" key="1">
    <citation type="journal article" date="2020" name="Stud. Mycol.">
        <title>101 Dothideomycetes genomes: a test case for predicting lifestyles and emergence of pathogens.</title>
        <authorList>
            <person name="Haridas S."/>
            <person name="Albert R."/>
            <person name="Binder M."/>
            <person name="Bloem J."/>
            <person name="Labutti K."/>
            <person name="Salamov A."/>
            <person name="Andreopoulos B."/>
            <person name="Baker S."/>
            <person name="Barry K."/>
            <person name="Bills G."/>
            <person name="Bluhm B."/>
            <person name="Cannon C."/>
            <person name="Castanera R."/>
            <person name="Culley D."/>
            <person name="Daum C."/>
            <person name="Ezra D."/>
            <person name="Gonzalez J."/>
            <person name="Henrissat B."/>
            <person name="Kuo A."/>
            <person name="Liang C."/>
            <person name="Lipzen A."/>
            <person name="Lutzoni F."/>
            <person name="Magnuson J."/>
            <person name="Mondo S."/>
            <person name="Nolan M."/>
            <person name="Ohm R."/>
            <person name="Pangilinan J."/>
            <person name="Park H.-J."/>
            <person name="Ramirez L."/>
            <person name="Alfaro M."/>
            <person name="Sun H."/>
            <person name="Tritt A."/>
            <person name="Yoshinaga Y."/>
            <person name="Zwiers L.-H."/>
            <person name="Turgeon B."/>
            <person name="Goodwin S."/>
            <person name="Spatafora J."/>
            <person name="Crous P."/>
            <person name="Grigoriev I."/>
        </authorList>
    </citation>
    <scope>NUCLEOTIDE SEQUENCE</scope>
    <source>
        <strain evidence="2">CBS 207.26</strain>
    </source>
</reference>
<dbReference type="Proteomes" id="UP000800200">
    <property type="component" value="Unassembled WGS sequence"/>
</dbReference>
<evidence type="ECO:0000313" key="3">
    <source>
        <dbReference type="Proteomes" id="UP000800200"/>
    </source>
</evidence>
<protein>
    <submittedName>
        <fullName evidence="2">Uncharacterized protein</fullName>
    </submittedName>
</protein>
<keyword evidence="1" id="KW-0812">Transmembrane</keyword>
<keyword evidence="1" id="KW-0472">Membrane</keyword>